<dbReference type="InterPro" id="IPR019798">
    <property type="entry name" value="Ser_HO-MeTrfase_PLP_BS"/>
</dbReference>
<dbReference type="GO" id="GO:0030170">
    <property type="term" value="F:pyridoxal phosphate binding"/>
    <property type="evidence" value="ECO:0007669"/>
    <property type="project" value="UniProtKB-UniRule"/>
</dbReference>
<evidence type="ECO:0000256" key="9">
    <source>
        <dbReference type="HAMAP-Rule" id="MF_00051"/>
    </source>
</evidence>
<evidence type="ECO:0000256" key="4">
    <source>
        <dbReference type="ARBA" id="ARBA00011738"/>
    </source>
</evidence>
<dbReference type="EMBL" id="CP041186">
    <property type="protein sequence ID" value="QDG54319.1"/>
    <property type="molecule type" value="Genomic_DNA"/>
</dbReference>
<comment type="cofactor">
    <cofactor evidence="1 9 10">
        <name>pyridoxal 5'-phosphate</name>
        <dbReference type="ChEBI" id="CHEBI:597326"/>
    </cofactor>
</comment>
<dbReference type="Proteomes" id="UP000315995">
    <property type="component" value="Chromosome"/>
</dbReference>
<dbReference type="PROSITE" id="PS00096">
    <property type="entry name" value="SHMT"/>
    <property type="match status" value="1"/>
</dbReference>
<feature type="modified residue" description="N6-(pyridoxal phosphate)lysine" evidence="9 10">
    <location>
        <position position="233"/>
    </location>
</feature>
<dbReference type="InterPro" id="IPR015421">
    <property type="entry name" value="PyrdxlP-dep_Trfase_major"/>
</dbReference>
<comment type="subcellular location">
    <subcellularLocation>
        <location evidence="2 9">Cytoplasm</location>
    </subcellularLocation>
</comment>
<keyword evidence="12" id="KW-0489">Methyltransferase</keyword>
<evidence type="ECO:0000256" key="7">
    <source>
        <dbReference type="ARBA" id="ARBA00022679"/>
    </source>
</evidence>
<dbReference type="Gene3D" id="3.40.640.10">
    <property type="entry name" value="Type I PLP-dependent aspartate aminotransferase-like (Major domain)"/>
    <property type="match status" value="1"/>
</dbReference>
<evidence type="ECO:0000259" key="11">
    <source>
        <dbReference type="Pfam" id="PF00464"/>
    </source>
</evidence>
<evidence type="ECO:0000256" key="5">
    <source>
        <dbReference type="ARBA" id="ARBA00022490"/>
    </source>
</evidence>
<comment type="subunit">
    <text evidence="4 9">Homodimer.</text>
</comment>
<dbReference type="GO" id="GO:0019264">
    <property type="term" value="P:glycine biosynthetic process from serine"/>
    <property type="evidence" value="ECO:0007669"/>
    <property type="project" value="UniProtKB-UniRule"/>
</dbReference>
<dbReference type="GO" id="GO:0004372">
    <property type="term" value="F:glycine hydroxymethyltransferase activity"/>
    <property type="evidence" value="ECO:0007669"/>
    <property type="project" value="UniProtKB-UniRule"/>
</dbReference>
<dbReference type="UniPathway" id="UPA00193"/>
<feature type="binding site" evidence="9">
    <location>
        <position position="124"/>
    </location>
    <ligand>
        <name>(6S)-5,6,7,8-tetrahydrofolate</name>
        <dbReference type="ChEBI" id="CHEBI:57453"/>
    </ligand>
</feature>
<keyword evidence="9" id="KW-0028">Amino-acid biosynthesis</keyword>
<gene>
    <name evidence="9" type="primary">glyA</name>
    <name evidence="12" type="ORF">FIV42_27305</name>
</gene>
<dbReference type="PANTHER" id="PTHR11680">
    <property type="entry name" value="SERINE HYDROXYMETHYLTRANSFERASE"/>
    <property type="match status" value="1"/>
</dbReference>
<dbReference type="AlphaFoldDB" id="A0A4Y6Q1I2"/>
<feature type="binding site" evidence="9">
    <location>
        <begin position="128"/>
        <end position="130"/>
    </location>
    <ligand>
        <name>(6S)-5,6,7,8-tetrahydrofolate</name>
        <dbReference type="ChEBI" id="CHEBI:57453"/>
    </ligand>
</feature>
<dbReference type="InterPro" id="IPR039429">
    <property type="entry name" value="SHMT-like_dom"/>
</dbReference>
<dbReference type="GO" id="GO:0032259">
    <property type="term" value="P:methylation"/>
    <property type="evidence" value="ECO:0007669"/>
    <property type="project" value="UniProtKB-KW"/>
</dbReference>
<dbReference type="PIRSF" id="PIRSF000412">
    <property type="entry name" value="SHMT"/>
    <property type="match status" value="1"/>
</dbReference>
<comment type="catalytic activity">
    <reaction evidence="9">
        <text>(6R)-5,10-methylene-5,6,7,8-tetrahydrofolate + glycine + H2O = (6S)-5,6,7,8-tetrahydrofolate + L-serine</text>
        <dbReference type="Rhea" id="RHEA:15481"/>
        <dbReference type="ChEBI" id="CHEBI:15377"/>
        <dbReference type="ChEBI" id="CHEBI:15636"/>
        <dbReference type="ChEBI" id="CHEBI:33384"/>
        <dbReference type="ChEBI" id="CHEBI:57305"/>
        <dbReference type="ChEBI" id="CHEBI:57453"/>
        <dbReference type="EC" id="2.1.2.1"/>
    </reaction>
</comment>
<dbReference type="HAMAP" id="MF_00051">
    <property type="entry name" value="SHMT"/>
    <property type="match status" value="1"/>
</dbReference>
<dbReference type="InterPro" id="IPR015424">
    <property type="entry name" value="PyrdxlP-dep_Trfase"/>
</dbReference>
<evidence type="ECO:0000256" key="1">
    <source>
        <dbReference type="ARBA" id="ARBA00001933"/>
    </source>
</evidence>
<keyword evidence="13" id="KW-1185">Reference proteome</keyword>
<reference evidence="12 13" key="1">
    <citation type="submission" date="2019-06" db="EMBL/GenBank/DDBJ databases">
        <title>Persicimonas caeni gen. nov., sp. nov., a predatory bacterium isolated from solar saltern.</title>
        <authorList>
            <person name="Wang S."/>
        </authorList>
    </citation>
    <scope>NUCLEOTIDE SEQUENCE [LARGE SCALE GENOMIC DNA]</scope>
    <source>
        <strain evidence="12 13">YN101</strain>
    </source>
</reference>
<comment type="pathway">
    <text evidence="9">Amino-acid biosynthesis; glycine biosynthesis; glycine from L-serine: step 1/1.</text>
</comment>
<dbReference type="GO" id="GO:0035999">
    <property type="term" value="P:tetrahydrofolate interconversion"/>
    <property type="evidence" value="ECO:0007669"/>
    <property type="project" value="UniProtKB-UniRule"/>
</dbReference>
<keyword evidence="6 9" id="KW-0554">One-carbon metabolism</keyword>
<dbReference type="Gene3D" id="3.90.1150.10">
    <property type="entry name" value="Aspartate Aminotransferase, domain 1"/>
    <property type="match status" value="1"/>
</dbReference>
<evidence type="ECO:0000256" key="3">
    <source>
        <dbReference type="ARBA" id="ARBA00006376"/>
    </source>
</evidence>
<dbReference type="CDD" id="cd00378">
    <property type="entry name" value="SHMT"/>
    <property type="match status" value="1"/>
</dbReference>
<dbReference type="GO" id="GO:0005829">
    <property type="term" value="C:cytosol"/>
    <property type="evidence" value="ECO:0007669"/>
    <property type="project" value="TreeGrafter"/>
</dbReference>
<comment type="pathway">
    <text evidence="9">One-carbon metabolism; tetrahydrofolate interconversion.</text>
</comment>
<name>A0A4Y6Q1I2_PERCE</name>
<evidence type="ECO:0000313" key="12">
    <source>
        <dbReference type="EMBL" id="QDG54319.1"/>
    </source>
</evidence>
<accession>A0A5B8YCJ0</accession>
<evidence type="ECO:0000256" key="10">
    <source>
        <dbReference type="PIRSR" id="PIRSR000412-50"/>
    </source>
</evidence>
<feature type="domain" description="Serine hydroxymethyltransferase-like" evidence="11">
    <location>
        <begin position="12"/>
        <end position="386"/>
    </location>
</feature>
<dbReference type="Pfam" id="PF00464">
    <property type="entry name" value="SHMT"/>
    <property type="match status" value="1"/>
</dbReference>
<evidence type="ECO:0000256" key="8">
    <source>
        <dbReference type="ARBA" id="ARBA00022898"/>
    </source>
</evidence>
<dbReference type="NCBIfam" id="NF000586">
    <property type="entry name" value="PRK00011.1"/>
    <property type="match status" value="1"/>
</dbReference>
<dbReference type="FunFam" id="3.40.640.10:FF:000001">
    <property type="entry name" value="Serine hydroxymethyltransferase"/>
    <property type="match status" value="1"/>
</dbReference>
<dbReference type="PANTHER" id="PTHR11680:SF35">
    <property type="entry name" value="SERINE HYDROXYMETHYLTRANSFERASE 1"/>
    <property type="match status" value="1"/>
</dbReference>
<dbReference type="GO" id="GO:0008168">
    <property type="term" value="F:methyltransferase activity"/>
    <property type="evidence" value="ECO:0007669"/>
    <property type="project" value="UniProtKB-KW"/>
</dbReference>
<organism evidence="12 13">
    <name type="scientific">Persicimonas caeni</name>
    <dbReference type="NCBI Taxonomy" id="2292766"/>
    <lineage>
        <taxon>Bacteria</taxon>
        <taxon>Deltaproteobacteria</taxon>
        <taxon>Bradymonadales</taxon>
        <taxon>Bradymonadaceae</taxon>
        <taxon>Persicimonas</taxon>
    </lineage>
</organism>
<dbReference type="InterPro" id="IPR049943">
    <property type="entry name" value="Ser_HO-MeTrfase-like"/>
</dbReference>
<feature type="binding site" evidence="9">
    <location>
        <position position="247"/>
    </location>
    <ligand>
        <name>(6S)-5,6,7,8-tetrahydrofolate</name>
        <dbReference type="ChEBI" id="CHEBI:57453"/>
    </ligand>
</feature>
<proteinExistence type="inferred from homology"/>
<comment type="similarity">
    <text evidence="3 9">Belongs to the SHMT family.</text>
</comment>
<evidence type="ECO:0000256" key="6">
    <source>
        <dbReference type="ARBA" id="ARBA00022563"/>
    </source>
</evidence>
<dbReference type="SUPFAM" id="SSF53383">
    <property type="entry name" value="PLP-dependent transferases"/>
    <property type="match status" value="1"/>
</dbReference>
<dbReference type="InterPro" id="IPR001085">
    <property type="entry name" value="Ser_HO-MeTrfase"/>
</dbReference>
<sequence>MTDPHHELDAVAQTDQDVYDIIRAEEERQANTIRLIASENYTSRAVLQATGSVLTNKYSEGYPGRRYYEGQDFTDAVENLARDRGKELFGAEHVNVQPYSGSPANLAAYYALCDVGDSVLGMGLPFGGHLTHGWKVNFSGRFYDAHHYGVDKETHLIDYDEVRRVAKEVKPKVIFCGASAYPRTIDFERFAEIAEEVGAKLVADIAHISGLVAAGVHPSPVPVADVVSSTTHKTLRGPRGGLLMCKEEYAKDIDRAVFPALQGGPHMHAIAALAIAFKEALQPDFKDYAAQIVSNARAMADAFNERGFDLVSGGTDNHLLLVDVTGRGSTGKIASTAMAKAGIVCNANSIPFDERSPFDPSGIRIGTPSVTTRGMKEDEMRQIVAWTDEAIANADDDAVLERIRGEVEELCGEFPVP</sequence>
<comment type="function">
    <text evidence="9">Catalyzes the reversible interconversion of serine and glycine with tetrahydrofolate (THF) serving as the one-carbon carrier. This reaction serves as the major source of one-carbon groups required for the biosynthesis of purines, thymidylate, methionine, and other important biomolecules. Also exhibits THF-independent aldolase activity toward beta-hydroxyamino acids, producing glycine and aldehydes, via a retro-aldol mechanism.</text>
</comment>
<dbReference type="EC" id="2.1.2.1" evidence="9"/>
<evidence type="ECO:0000256" key="2">
    <source>
        <dbReference type="ARBA" id="ARBA00004496"/>
    </source>
</evidence>
<feature type="site" description="Plays an important role in substrate specificity" evidence="9">
    <location>
        <position position="232"/>
    </location>
</feature>
<accession>A0A4Y6Q1I2</accession>
<dbReference type="RefSeq" id="WP_141200763.1">
    <property type="nucleotide sequence ID" value="NZ_CP041186.1"/>
</dbReference>
<dbReference type="InterPro" id="IPR015422">
    <property type="entry name" value="PyrdxlP-dep_Trfase_small"/>
</dbReference>
<keyword evidence="7 9" id="KW-0808">Transferase</keyword>
<dbReference type="OrthoDB" id="9803846at2"/>
<keyword evidence="5 9" id="KW-0963">Cytoplasm</keyword>
<evidence type="ECO:0000313" key="13">
    <source>
        <dbReference type="Proteomes" id="UP000315995"/>
    </source>
</evidence>
<keyword evidence="8 9" id="KW-0663">Pyridoxal phosphate</keyword>
<feature type="binding site" evidence="9">
    <location>
        <begin position="356"/>
        <end position="358"/>
    </location>
    <ligand>
        <name>(6S)-5,6,7,8-tetrahydrofolate</name>
        <dbReference type="ChEBI" id="CHEBI:57453"/>
    </ligand>
</feature>
<dbReference type="UniPathway" id="UPA00288">
    <property type="reaction ID" value="UER01023"/>
</dbReference>
<protein>
    <recommendedName>
        <fullName evidence="9">Serine hydroxymethyltransferase</fullName>
        <shortName evidence="9">SHMT</shortName>
        <shortName evidence="9">Serine methylase</shortName>
        <ecNumber evidence="9">2.1.2.1</ecNumber>
    </recommendedName>
</protein>